<dbReference type="Gene3D" id="1.10.10.10">
    <property type="entry name" value="Winged helix-like DNA-binding domain superfamily/Winged helix DNA-binding domain"/>
    <property type="match status" value="1"/>
</dbReference>
<dbReference type="VEuPathDB" id="AmoebaDB:EHI5A_006410"/>
<organism evidence="1 2">
    <name type="scientific">Entamoeba histolytica</name>
    <dbReference type="NCBI Taxonomy" id="5759"/>
    <lineage>
        <taxon>Eukaryota</taxon>
        <taxon>Amoebozoa</taxon>
        <taxon>Evosea</taxon>
        <taxon>Archamoebae</taxon>
        <taxon>Mastigamoebida</taxon>
        <taxon>Entamoebidae</taxon>
        <taxon>Entamoeba</taxon>
    </lineage>
</organism>
<accession>A0A5K1V8H5</accession>
<dbReference type="OMA" id="INERMNM"/>
<dbReference type="AlphaFoldDB" id="A0A5K1V8H5"/>
<comment type="caution">
    <text evidence="1">The sequence shown here is derived from an EMBL/GenBank/DDBJ whole genome shotgun (WGS) entry which is preliminary data.</text>
</comment>
<dbReference type="InterPro" id="IPR036388">
    <property type="entry name" value="WH-like_DNA-bd_sf"/>
</dbReference>
<name>A0A5K1V8H5_ENTHI</name>
<reference evidence="1 2" key="1">
    <citation type="submission" date="2016-05" db="EMBL/GenBank/DDBJ databases">
        <title>First whole genome sequencing of Entamoeba histolytica HM1:IMSS-clone-6.</title>
        <authorList>
            <person name="Mukherjee Avik.K."/>
            <person name="Izumyama S."/>
            <person name="Nakada-Tsukui K."/>
            <person name="Nozaki T."/>
        </authorList>
    </citation>
    <scope>NUCLEOTIDE SEQUENCE [LARGE SCALE GENOMIC DNA]</scope>
    <source>
        <strain evidence="1 2">HM1:IMSS clone 6</strain>
    </source>
</reference>
<dbReference type="VEuPathDB" id="AmoebaDB:EHI_120290"/>
<sequence length="240" mass="29188">MEEKEQFLRRVIELVHKKDGTKCIDYDPKEKAIRVIKPQELKECFEWDINCQNIKTFWKRMKRYGFKKRRIGGIDYFINEMFDPNDLKYLDDKRQINELKEINKEKTKEGYETIRKDNECQNQQIFDERKNNVSPIMKTNPTLESNENEQEIKQQVYNEIVKKIKQIFTKEQNETDKQKSDEIILHEKEYLTIRINQINERMNIIDKKIHYIMNCMATSEIEMLNICHLVDEITQNHRFG</sequence>
<protein>
    <submittedName>
        <fullName evidence="1">Uncharacterized protein</fullName>
    </submittedName>
</protein>
<gene>
    <name evidence="1" type="ORF">CL6EHI_120290</name>
</gene>
<dbReference type="Proteomes" id="UP000078387">
    <property type="component" value="Unassembled WGS sequence"/>
</dbReference>
<evidence type="ECO:0000313" key="2">
    <source>
        <dbReference type="Proteomes" id="UP000078387"/>
    </source>
</evidence>
<proteinExistence type="predicted"/>
<dbReference type="EMBL" id="BDEQ01000001">
    <property type="protein sequence ID" value="GAT97907.1"/>
    <property type="molecule type" value="Genomic_DNA"/>
</dbReference>
<dbReference type="VEuPathDB" id="AmoebaDB:KM1_004600"/>
<dbReference type="VEuPathDB" id="AmoebaDB:EHI7A_024390"/>
<evidence type="ECO:0000313" key="1">
    <source>
        <dbReference type="EMBL" id="GAT97907.1"/>
    </source>
</evidence>